<evidence type="ECO:0000313" key="10">
    <source>
        <dbReference type="Proteomes" id="UP000002735"/>
    </source>
</evidence>
<comment type="similarity">
    <text evidence="2">Belongs to the phage GPA family.</text>
</comment>
<gene>
    <name evidence="9" type="ordered locus">Dd1591_1832</name>
</gene>
<keyword evidence="4" id="KW-0540">Nuclease</keyword>
<evidence type="ECO:0000256" key="4">
    <source>
        <dbReference type="ARBA" id="ARBA00022722"/>
    </source>
</evidence>
<sequence>MHNDWRRHPANTHRVDKRGLVMTSEKTEKNADNRPPEWMYTWNAPRPAILPESCSVSPDILRQGQAVLYQLTLLPRFLADHFRRRFEYLKQHQGLHVAFRYLLSVVHRRLWPRIDAINRRYQMNITHCSFFISEADHYHQLPDMPDKLLSRFAGRIAGQMNDAYNAHCDAYLQHEDGHHHAPLFGNEIQARIYGRLAALAQALNVTPAYWARHQSGTLTLEQAFAGIMRLVTPRWWERQLKIQRARWREALWIAAGEVSRAASAFLSRQAWYDIHYRRLATLDFLKSRDLENIRNGDRVDLIDKVMGSIANPNIRRMELMTMLAGIERYATAHHHMGMLVTLTAPGHYHPTRTRHPDRVLPNAAWMPDCPTPKMTQHYLVKLWSKIRTALKDRKLSIYGLRVVEPHHDGTPHWHMMLYCERAQRQAIIDILQRYTLQHDETGANTTRHRQFDCKHINKGGATAYVAKYIAKNIDGYALDGESDHETGKPLKDMAAAASAWASLWRIPQFHFIGLPTVGVYRECRRIRSRSLADSLGEQAEQVRYAADRGDFAAYIEAQGGANVARKCQSVRVARAAGERLNAYDEAIVRTIGIFSVQRGSEQVFNTRPDEWRIVAKNQAICHHAADGHRQARPWSSVNNCGEVFSTGELAPQFRDIPRVPSARLTYFQRDRLASLAPRLRQQGIEISRWEREALVRGARVKIDGQLIDEFRNKAISAVDEKRIMDAQVLHL</sequence>
<dbReference type="AlphaFoldDB" id="C6CGB3"/>
<keyword evidence="6" id="KW-0378">Hydrolase</keyword>
<dbReference type="GO" id="GO:0004519">
    <property type="term" value="F:endonuclease activity"/>
    <property type="evidence" value="ECO:0007669"/>
    <property type="project" value="UniProtKB-KW"/>
</dbReference>
<dbReference type="GO" id="GO:0016787">
    <property type="term" value="F:hydrolase activity"/>
    <property type="evidence" value="ECO:0007669"/>
    <property type="project" value="UniProtKB-KW"/>
</dbReference>
<evidence type="ECO:0000256" key="7">
    <source>
        <dbReference type="SAM" id="MobiDB-lite"/>
    </source>
</evidence>
<feature type="domain" description="Replication gene A protein-like" evidence="8">
    <location>
        <begin position="155"/>
        <end position="476"/>
    </location>
</feature>
<reference evidence="9 10" key="1">
    <citation type="submission" date="2009-06" db="EMBL/GenBank/DDBJ databases">
        <title>Complete sequence of Dickeya zeae Ech1591.</title>
        <authorList>
            <consortium name="US DOE Joint Genome Institute"/>
            <person name="Lucas S."/>
            <person name="Copeland A."/>
            <person name="Lapidus A."/>
            <person name="Glavina del Rio T."/>
            <person name="Tice H."/>
            <person name="Bruce D."/>
            <person name="Goodwin L."/>
            <person name="Pitluck S."/>
            <person name="Chertkov O."/>
            <person name="Brettin T."/>
            <person name="Detter J.C."/>
            <person name="Han C."/>
            <person name="Larimer F."/>
            <person name="Land M."/>
            <person name="Hauser L."/>
            <person name="Kyrpides N."/>
            <person name="Ovchinnikova G."/>
            <person name="Balakrishnan V."/>
            <person name="Glasner J."/>
            <person name="Perna N.T."/>
        </authorList>
    </citation>
    <scope>NUCLEOTIDE SEQUENCE [LARGE SCALE GENOMIC DNA]</scope>
    <source>
        <strain evidence="9 10">Ech1591</strain>
    </source>
</reference>
<organism evidence="9 10">
    <name type="scientific">Dickeya chrysanthemi (strain Ech1591)</name>
    <name type="common">Dickeya zeae (strain Ech1591)</name>
    <dbReference type="NCBI Taxonomy" id="561229"/>
    <lineage>
        <taxon>Bacteria</taxon>
        <taxon>Pseudomonadati</taxon>
        <taxon>Pseudomonadota</taxon>
        <taxon>Gammaproteobacteria</taxon>
        <taxon>Enterobacterales</taxon>
        <taxon>Pectobacteriaceae</taxon>
        <taxon>Dickeya</taxon>
    </lineage>
</organism>
<dbReference type="KEGG" id="dze:Dd1591_1832"/>
<evidence type="ECO:0000256" key="2">
    <source>
        <dbReference type="ARBA" id="ARBA00009260"/>
    </source>
</evidence>
<evidence type="ECO:0000256" key="3">
    <source>
        <dbReference type="ARBA" id="ARBA00022705"/>
    </source>
</evidence>
<proteinExistence type="inferred from homology"/>
<dbReference type="STRING" id="561229.Dd1591_1832"/>
<evidence type="ECO:0000256" key="6">
    <source>
        <dbReference type="ARBA" id="ARBA00022801"/>
    </source>
</evidence>
<feature type="region of interest" description="Disordered" evidence="7">
    <location>
        <begin position="16"/>
        <end position="36"/>
    </location>
</feature>
<evidence type="ECO:0000256" key="1">
    <source>
        <dbReference type="ARBA" id="ARBA00003293"/>
    </source>
</evidence>
<comment type="function">
    <text evidence="1">Possible endonuclease which induces a single-strand cut and initiates DNA replication.</text>
</comment>
<accession>C6CGB3</accession>
<evidence type="ECO:0000259" key="8">
    <source>
        <dbReference type="Pfam" id="PF05840"/>
    </source>
</evidence>
<dbReference type="GO" id="GO:0006260">
    <property type="term" value="P:DNA replication"/>
    <property type="evidence" value="ECO:0007669"/>
    <property type="project" value="UniProtKB-KW"/>
</dbReference>
<dbReference type="InterPro" id="IPR008766">
    <property type="entry name" value="Replication_gene_A-like"/>
</dbReference>
<dbReference type="Proteomes" id="UP000002735">
    <property type="component" value="Chromosome"/>
</dbReference>
<keyword evidence="3" id="KW-0235">DNA replication</keyword>
<feature type="compositionally biased region" description="Basic and acidic residues" evidence="7">
    <location>
        <begin position="16"/>
        <end position="35"/>
    </location>
</feature>
<evidence type="ECO:0000256" key="5">
    <source>
        <dbReference type="ARBA" id="ARBA00022759"/>
    </source>
</evidence>
<keyword evidence="5" id="KW-0255">Endonuclease</keyword>
<evidence type="ECO:0000313" key="9">
    <source>
        <dbReference type="EMBL" id="ACT06683.1"/>
    </source>
</evidence>
<dbReference type="Pfam" id="PF05840">
    <property type="entry name" value="Phage_GPA"/>
    <property type="match status" value="1"/>
</dbReference>
<dbReference type="eggNOG" id="ENOG502Z7TX">
    <property type="taxonomic scope" value="Bacteria"/>
</dbReference>
<dbReference type="HOGENOM" id="CLU_013772_3_1_6"/>
<name>C6CGB3_DICC1</name>
<dbReference type="EMBL" id="CP001655">
    <property type="protein sequence ID" value="ACT06683.1"/>
    <property type="molecule type" value="Genomic_DNA"/>
</dbReference>
<protein>
    <submittedName>
        <fullName evidence="9">Replication gene A protein</fullName>
    </submittedName>
</protein>